<proteinExistence type="predicted"/>
<dbReference type="InterPro" id="IPR041667">
    <property type="entry name" value="Cupin_8"/>
</dbReference>
<dbReference type="SUPFAM" id="SSF51197">
    <property type="entry name" value="Clavaminate synthase-like"/>
    <property type="match status" value="1"/>
</dbReference>
<evidence type="ECO:0000256" key="4">
    <source>
        <dbReference type="ARBA" id="ARBA00023002"/>
    </source>
</evidence>
<keyword evidence="7" id="KW-0812">Transmembrane</keyword>
<dbReference type="AlphaFoldDB" id="A0A7S3APP0"/>
<dbReference type="GO" id="GO:0046872">
    <property type="term" value="F:metal ion binding"/>
    <property type="evidence" value="ECO:0007669"/>
    <property type="project" value="UniProtKB-KW"/>
</dbReference>
<evidence type="ECO:0000313" key="9">
    <source>
        <dbReference type="EMBL" id="CAE0109338.1"/>
    </source>
</evidence>
<evidence type="ECO:0000256" key="1">
    <source>
        <dbReference type="ARBA" id="ARBA00001954"/>
    </source>
</evidence>
<keyword evidence="7" id="KW-1133">Transmembrane helix</keyword>
<keyword evidence="5" id="KW-0408">Iron</keyword>
<dbReference type="Gene3D" id="2.60.120.10">
    <property type="entry name" value="Jelly Rolls"/>
    <property type="match status" value="1"/>
</dbReference>
<protein>
    <recommendedName>
        <fullName evidence="8">JmjC domain-containing protein</fullName>
    </recommendedName>
</protein>
<reference evidence="9" key="1">
    <citation type="submission" date="2021-01" db="EMBL/GenBank/DDBJ databases">
        <authorList>
            <person name="Corre E."/>
            <person name="Pelletier E."/>
            <person name="Niang G."/>
            <person name="Scheremetjew M."/>
            <person name="Finn R."/>
            <person name="Kale V."/>
            <person name="Holt S."/>
            <person name="Cochrane G."/>
            <person name="Meng A."/>
            <person name="Brown T."/>
            <person name="Cohen L."/>
        </authorList>
    </citation>
    <scope>NUCLEOTIDE SEQUENCE</scope>
    <source>
        <strain evidence="9">CCMP281</strain>
    </source>
</reference>
<dbReference type="Pfam" id="PF13621">
    <property type="entry name" value="Cupin_8"/>
    <property type="match status" value="1"/>
</dbReference>
<dbReference type="InterPro" id="IPR003347">
    <property type="entry name" value="JmjC_dom"/>
</dbReference>
<dbReference type="PANTHER" id="PTHR12461:SF106">
    <property type="entry name" value="BIFUNCTIONAL PEPTIDASE AND ARGINYL-HYDROXYLASE JMJD5"/>
    <property type="match status" value="1"/>
</dbReference>
<comment type="cofactor">
    <cofactor evidence="1">
        <name>Fe(2+)</name>
        <dbReference type="ChEBI" id="CHEBI:29033"/>
    </cofactor>
</comment>
<dbReference type="InterPro" id="IPR014710">
    <property type="entry name" value="RmlC-like_jellyroll"/>
</dbReference>
<gene>
    <name evidence="9" type="ORF">HERI1096_LOCUS9998</name>
</gene>
<keyword evidence="7" id="KW-0472">Membrane</keyword>
<evidence type="ECO:0000256" key="3">
    <source>
        <dbReference type="ARBA" id="ARBA00022723"/>
    </source>
</evidence>
<dbReference type="PANTHER" id="PTHR12461">
    <property type="entry name" value="HYPOXIA-INDUCIBLE FACTOR 1 ALPHA INHIBITOR-RELATED"/>
    <property type="match status" value="1"/>
</dbReference>
<organism evidence="9">
    <name type="scientific">Haptolina ericina</name>
    <dbReference type="NCBI Taxonomy" id="156174"/>
    <lineage>
        <taxon>Eukaryota</taxon>
        <taxon>Haptista</taxon>
        <taxon>Haptophyta</taxon>
        <taxon>Prymnesiophyceae</taxon>
        <taxon>Prymnesiales</taxon>
        <taxon>Prymnesiaceae</taxon>
        <taxon>Haptolina</taxon>
    </lineage>
</organism>
<dbReference type="SMART" id="SM00558">
    <property type="entry name" value="JmjC"/>
    <property type="match status" value="1"/>
</dbReference>
<dbReference type="PROSITE" id="PS51184">
    <property type="entry name" value="JMJC"/>
    <property type="match status" value="1"/>
</dbReference>
<feature type="transmembrane region" description="Helical" evidence="7">
    <location>
        <begin position="35"/>
        <end position="54"/>
    </location>
</feature>
<keyword evidence="6" id="KW-0539">Nucleus</keyword>
<dbReference type="GO" id="GO:0005634">
    <property type="term" value="C:nucleus"/>
    <property type="evidence" value="ECO:0007669"/>
    <property type="project" value="UniProtKB-SubCell"/>
</dbReference>
<evidence type="ECO:0000256" key="6">
    <source>
        <dbReference type="ARBA" id="ARBA00023242"/>
    </source>
</evidence>
<accession>A0A7S3APP0</accession>
<name>A0A7S3APP0_9EUKA</name>
<keyword evidence="4" id="KW-0560">Oxidoreductase</keyword>
<feature type="domain" description="JmjC" evidence="8">
    <location>
        <begin position="172"/>
        <end position="328"/>
    </location>
</feature>
<comment type="subcellular location">
    <subcellularLocation>
        <location evidence="2">Nucleus</location>
    </subcellularLocation>
</comment>
<evidence type="ECO:0000259" key="8">
    <source>
        <dbReference type="PROSITE" id="PS51184"/>
    </source>
</evidence>
<evidence type="ECO:0000256" key="2">
    <source>
        <dbReference type="ARBA" id="ARBA00004123"/>
    </source>
</evidence>
<keyword evidence="3" id="KW-0479">Metal-binding</keyword>
<dbReference type="EMBL" id="HBHX01017936">
    <property type="protein sequence ID" value="CAE0109338.1"/>
    <property type="molecule type" value="Transcribed_RNA"/>
</dbReference>
<dbReference type="GO" id="GO:0016491">
    <property type="term" value="F:oxidoreductase activity"/>
    <property type="evidence" value="ECO:0007669"/>
    <property type="project" value="UniProtKB-KW"/>
</dbReference>
<evidence type="ECO:0000256" key="7">
    <source>
        <dbReference type="SAM" id="Phobius"/>
    </source>
</evidence>
<sequence>MRRTRRLAADEEEDERVHRRIATRAYHRRPPCRDIVIVALVTVALVTLAHRFYWTRCFLIDLGATLGDWPTRSVPLVSTQAQLDRFVQAHRPALLHGALLSWPALSKWSPEFFAAELGEQPVEVYTWGRSGSDWRRTRLRESTLAEYVVLLQRHGGVDNAAGIGAPYLQEDEWLFAENEAVLLPDVVSFPFRPHLPEATVALETAFWMGPGGAKTGIHYDATDALLHQLYGTKRVTLWPPGERANLYPSSKFNHGAELSLVDFAAPNATRHPSFGRALSISTLLTVGSALYIPAGWWHAVASLETSISLALRAQSRCQALAGVVDDVLLWLHNRGLYRHGNCVCHQAESREGEPDTSV</sequence>
<evidence type="ECO:0000256" key="5">
    <source>
        <dbReference type="ARBA" id="ARBA00023004"/>
    </source>
</evidence>